<evidence type="ECO:0000313" key="5">
    <source>
        <dbReference type="Proteomes" id="UP000307173"/>
    </source>
</evidence>
<dbReference type="GO" id="GO:0006310">
    <property type="term" value="P:DNA recombination"/>
    <property type="evidence" value="ECO:0007669"/>
    <property type="project" value="UniProtKB-KW"/>
</dbReference>
<dbReference type="PANTHER" id="PTHR45997:SF1">
    <property type="entry name" value="DNA LIGASE 4"/>
    <property type="match status" value="1"/>
</dbReference>
<dbReference type="InterPro" id="IPR029710">
    <property type="entry name" value="LIG4"/>
</dbReference>
<dbReference type="Gene3D" id="3.40.50.10190">
    <property type="entry name" value="BRCT domain"/>
    <property type="match status" value="1"/>
</dbReference>
<feature type="domain" description="BRCT" evidence="3">
    <location>
        <begin position="748"/>
        <end position="842"/>
    </location>
</feature>
<accession>A0A4T0X4X9</accession>
<reference evidence="4 5" key="1">
    <citation type="journal article" date="2019" name="Front. Genet.">
        <title>Whole-Genome Sequencing of the Opportunistic Yeast Pathogen Candida inconspicua Uncovers Its Hybrid Origin.</title>
        <authorList>
            <person name="Mixao V."/>
            <person name="Hansen A.P."/>
            <person name="Saus E."/>
            <person name="Boekhout T."/>
            <person name="Lass-Florl C."/>
            <person name="Gabaldon T."/>
        </authorList>
    </citation>
    <scope>NUCLEOTIDE SEQUENCE [LARGE SCALE GENOMIC DNA]</scope>
    <source>
        <strain evidence="4 5">CBS 180</strain>
    </source>
</reference>
<dbReference type="Gene3D" id="2.40.50.140">
    <property type="entry name" value="Nucleic acid-binding proteins"/>
    <property type="match status" value="1"/>
</dbReference>
<dbReference type="GO" id="GO:0003910">
    <property type="term" value="F:DNA ligase (ATP) activity"/>
    <property type="evidence" value="ECO:0007669"/>
    <property type="project" value="InterPro"/>
</dbReference>
<dbReference type="EMBL" id="SELW01000141">
    <property type="protein sequence ID" value="TID30511.1"/>
    <property type="molecule type" value="Genomic_DNA"/>
</dbReference>
<dbReference type="GO" id="GO:0006303">
    <property type="term" value="P:double-strand break repair via nonhomologous end joining"/>
    <property type="evidence" value="ECO:0007669"/>
    <property type="project" value="TreeGrafter"/>
</dbReference>
<dbReference type="GO" id="GO:0006297">
    <property type="term" value="P:nucleotide-excision repair, DNA gap filling"/>
    <property type="evidence" value="ECO:0007669"/>
    <property type="project" value="TreeGrafter"/>
</dbReference>
<dbReference type="SUPFAM" id="SSF50249">
    <property type="entry name" value="Nucleic acid-binding proteins"/>
    <property type="match status" value="1"/>
</dbReference>
<evidence type="ECO:0000259" key="2">
    <source>
        <dbReference type="PROSITE" id="PS50160"/>
    </source>
</evidence>
<dbReference type="GO" id="GO:0003677">
    <property type="term" value="F:DNA binding"/>
    <property type="evidence" value="ECO:0007669"/>
    <property type="project" value="InterPro"/>
</dbReference>
<dbReference type="InterPro" id="IPR012310">
    <property type="entry name" value="DNA_ligase_ATP-dep_cent"/>
</dbReference>
<keyword evidence="1" id="KW-0233">DNA recombination</keyword>
<sequence length="961" mass="110761">MTTASITNTFEDAKESDTAKLVIIDLPDVPSFHTIQSDDPRYSWLFVKIPSMPLPAITRELYPHDKQILNSLKETKTLVLGKLFSLLASPIEKFNLIQLLLPNLSRDRLITKQQIVRVLLKYTDTENINSGTLRSHIDSLDVGKSTETVTEKFINDVITILELYWTETTTLKNANFKRIENVKNRFKNQITLNDISVMLDEVRKQKTISVRTDFIFPSVQQVLDMLYVMRYSPKSISLILQSMFGSNLVIERVVLNALCDKPRGLASAIFKSHSDLWKVVVGIEYLKSNLYPEWRKMTDLTKDKRKNVKFIVNVKPGIPCAAMRCTRIYEHDYEAIVDKVSKFVGGMRQELEGYCIEEKIDGERSFLHFWRDSNHSLRTVFYSRNRIAQSWYGSFVGDPNGIITKYLNKSDFDGIDSMILDGEMVTYDEIKHTILGFQDVKRCSELLHDSLKQGKDLTKETLYNKLLCFDVLFFNGKSLQSVPLKERKSYLSEIFQKLKCKFVQMHKFNIGYNANDVKIAMIDVQNKNAEGLVLKQWDSRYFVGSSNEWIKFKPSYIRDFIDDLDVTIIGKEGHNFICALYGNDPGEKFEGWFVSFCNVRFGLDKMILSEINDATAGRWIPYTKGDEIEWIENRMKFGTLKPKFWIKPSDSIVINIKARSLNYNHEAEMNRFILNTTLRHPYCLSVRTDKRYNECDSILEYEKKIALSAKKRQVSMTNNDSTTRKKRETVAEKAVKEANQNFVLSMEKKDDLFAGITFCILTDCEVDGKILWKAEINGLLKSHGAQVVEQPSHCKGGFLMVIADKQTTLVNFFKKEYNIFRFKWCYDCINSNSLVLIDPSHCLIVDEDVQTFAYNNIDEFGCNFTVKYNAKELWEMSEQYSKHGHSSATIIDTETADAIGLCFHGVKFAFKPNTEITAYEKELQKLTLELYGGEVVDDLTLANVLLSGFETVEDIKKILRT</sequence>
<proteinExistence type="predicted"/>
<dbReference type="PROSITE" id="PS50160">
    <property type="entry name" value="DNA_LIGASE_A3"/>
    <property type="match status" value="1"/>
</dbReference>
<comment type="caution">
    <text evidence="4">The sequence shown here is derived from an EMBL/GenBank/DDBJ whole genome shotgun (WGS) entry which is preliminary data.</text>
</comment>
<dbReference type="OrthoDB" id="151490at2759"/>
<dbReference type="Pfam" id="PF01068">
    <property type="entry name" value="DNA_ligase_A_M"/>
    <property type="match status" value="1"/>
</dbReference>
<dbReference type="PANTHER" id="PTHR45997">
    <property type="entry name" value="DNA LIGASE 4"/>
    <property type="match status" value="1"/>
</dbReference>
<evidence type="ECO:0008006" key="6">
    <source>
        <dbReference type="Google" id="ProtNLM"/>
    </source>
</evidence>
<dbReference type="Gene3D" id="3.30.470.30">
    <property type="entry name" value="DNA ligase/mRNA capping enzyme"/>
    <property type="match status" value="1"/>
</dbReference>
<dbReference type="AlphaFoldDB" id="A0A4T0X4X9"/>
<dbReference type="GO" id="GO:0032807">
    <property type="term" value="C:DNA ligase IV complex"/>
    <property type="evidence" value="ECO:0007669"/>
    <property type="project" value="TreeGrafter"/>
</dbReference>
<name>A0A4T0X4X9_9ASCO</name>
<dbReference type="InterPro" id="IPR012340">
    <property type="entry name" value="NA-bd_OB-fold"/>
</dbReference>
<evidence type="ECO:0000259" key="3">
    <source>
        <dbReference type="PROSITE" id="PS50172"/>
    </source>
</evidence>
<keyword evidence="5" id="KW-1185">Reference proteome</keyword>
<protein>
    <recommendedName>
        <fullName evidence="6">DNA ligase (ATP)</fullName>
    </recommendedName>
</protein>
<dbReference type="STRING" id="52247.A0A4T0X4X9"/>
<organism evidence="4 5">
    <name type="scientific">Pichia inconspicua</name>
    <dbReference type="NCBI Taxonomy" id="52247"/>
    <lineage>
        <taxon>Eukaryota</taxon>
        <taxon>Fungi</taxon>
        <taxon>Dikarya</taxon>
        <taxon>Ascomycota</taxon>
        <taxon>Saccharomycotina</taxon>
        <taxon>Pichiomycetes</taxon>
        <taxon>Pichiales</taxon>
        <taxon>Pichiaceae</taxon>
        <taxon>Pichia</taxon>
    </lineage>
</organism>
<dbReference type="PROSITE" id="PS50172">
    <property type="entry name" value="BRCT"/>
    <property type="match status" value="1"/>
</dbReference>
<evidence type="ECO:0000313" key="4">
    <source>
        <dbReference type="EMBL" id="TID30511.1"/>
    </source>
</evidence>
<dbReference type="Proteomes" id="UP000307173">
    <property type="component" value="Unassembled WGS sequence"/>
</dbReference>
<gene>
    <name evidence="4" type="ORF">CANINC_000864</name>
</gene>
<dbReference type="GO" id="GO:0005524">
    <property type="term" value="F:ATP binding"/>
    <property type="evidence" value="ECO:0007669"/>
    <property type="project" value="InterPro"/>
</dbReference>
<dbReference type="InterPro" id="IPR001357">
    <property type="entry name" value="BRCT_dom"/>
</dbReference>
<evidence type="ECO:0000256" key="1">
    <source>
        <dbReference type="ARBA" id="ARBA00023172"/>
    </source>
</evidence>
<dbReference type="InterPro" id="IPR036420">
    <property type="entry name" value="BRCT_dom_sf"/>
</dbReference>
<dbReference type="SUPFAM" id="SSF56091">
    <property type="entry name" value="DNA ligase/mRNA capping enzyme, catalytic domain"/>
    <property type="match status" value="1"/>
</dbReference>
<dbReference type="Pfam" id="PF16589">
    <property type="entry name" value="BRCT_2"/>
    <property type="match status" value="1"/>
</dbReference>
<feature type="domain" description="ATP-dependent DNA ligase family profile" evidence="2">
    <location>
        <begin position="466"/>
        <end position="588"/>
    </location>
</feature>